<evidence type="ECO:0000313" key="2">
    <source>
        <dbReference type="EMBL" id="SHH70778.1"/>
    </source>
</evidence>
<dbReference type="RefSeq" id="WP_073411284.1">
    <property type="nucleotide sequence ID" value="NZ_FQWH01000016.1"/>
</dbReference>
<sequence>MKNIIKIIPALLLLLIANTSCKAQQLVQTPNDVKKLRDNEQQFINKPLKNLLKEIKPEIKFVRAEIDQHSYFSFYFISHKEALKLPMDSIALGFYAYIKEPIEWDFDKRPKETQYVWTKEDLEKYGNLTVTRIKIRGKVK</sequence>
<evidence type="ECO:0000256" key="1">
    <source>
        <dbReference type="SAM" id="SignalP"/>
    </source>
</evidence>
<accession>A0A1M5V6K9</accession>
<name>A0A1M5V6K9_FLAJO</name>
<protein>
    <recommendedName>
        <fullName evidence="4">Lipoprotein</fullName>
    </recommendedName>
</protein>
<organism evidence="2 3">
    <name type="scientific">Flavobacterium johnsoniae</name>
    <name type="common">Cytophaga johnsonae</name>
    <dbReference type="NCBI Taxonomy" id="986"/>
    <lineage>
        <taxon>Bacteria</taxon>
        <taxon>Pseudomonadati</taxon>
        <taxon>Bacteroidota</taxon>
        <taxon>Flavobacteriia</taxon>
        <taxon>Flavobacteriales</taxon>
        <taxon>Flavobacteriaceae</taxon>
        <taxon>Flavobacterium</taxon>
    </lineage>
</organism>
<reference evidence="2 3" key="1">
    <citation type="submission" date="2016-11" db="EMBL/GenBank/DDBJ databases">
        <authorList>
            <person name="Jaros S."/>
            <person name="Januszkiewicz K."/>
            <person name="Wedrychowicz H."/>
        </authorList>
    </citation>
    <scope>NUCLEOTIDE SEQUENCE [LARGE SCALE GENOMIC DNA]</scope>
    <source>
        <strain evidence="2 3">DSM 6792</strain>
    </source>
</reference>
<keyword evidence="1" id="KW-0732">Signal</keyword>
<dbReference type="Proteomes" id="UP000184112">
    <property type="component" value="Unassembled WGS sequence"/>
</dbReference>
<evidence type="ECO:0008006" key="4">
    <source>
        <dbReference type="Google" id="ProtNLM"/>
    </source>
</evidence>
<proteinExistence type="predicted"/>
<dbReference type="EMBL" id="FQWH01000016">
    <property type="protein sequence ID" value="SHH70778.1"/>
    <property type="molecule type" value="Genomic_DNA"/>
</dbReference>
<feature type="chain" id="PRO_5013155468" description="Lipoprotein" evidence="1">
    <location>
        <begin position="24"/>
        <end position="140"/>
    </location>
</feature>
<gene>
    <name evidence="2" type="ORF">SAMN05444388_1167</name>
</gene>
<dbReference type="AlphaFoldDB" id="A0A1M5V6K9"/>
<feature type="signal peptide" evidence="1">
    <location>
        <begin position="1"/>
        <end position="23"/>
    </location>
</feature>
<evidence type="ECO:0000313" key="3">
    <source>
        <dbReference type="Proteomes" id="UP000184112"/>
    </source>
</evidence>